<protein>
    <submittedName>
        <fullName evidence="1">CoA transferase</fullName>
    </submittedName>
</protein>
<keyword evidence="2" id="KW-1185">Reference proteome</keyword>
<name>A0A4U1BAC9_9GAMM</name>
<dbReference type="EMBL" id="SWCI01000012">
    <property type="protein sequence ID" value="TKB47773.1"/>
    <property type="molecule type" value="Genomic_DNA"/>
</dbReference>
<dbReference type="PANTHER" id="PTHR48228">
    <property type="entry name" value="SUCCINYL-COA--D-CITRAMALATE COA-TRANSFERASE"/>
    <property type="match status" value="1"/>
</dbReference>
<dbReference type="OrthoDB" id="9058532at2"/>
<accession>A0A4U1BAC9</accession>
<gene>
    <name evidence="1" type="ORF">FCL40_14965</name>
</gene>
<dbReference type="SUPFAM" id="SSF89796">
    <property type="entry name" value="CoA-transferase family III (CaiB/BaiF)"/>
    <property type="match status" value="1"/>
</dbReference>
<dbReference type="InterPro" id="IPR003673">
    <property type="entry name" value="CoA-Trfase_fam_III"/>
</dbReference>
<organism evidence="1 2">
    <name type="scientific">Ferrimonas sediminicola</name>
    <dbReference type="NCBI Taxonomy" id="2569538"/>
    <lineage>
        <taxon>Bacteria</taxon>
        <taxon>Pseudomonadati</taxon>
        <taxon>Pseudomonadota</taxon>
        <taxon>Gammaproteobacteria</taxon>
        <taxon>Alteromonadales</taxon>
        <taxon>Ferrimonadaceae</taxon>
        <taxon>Ferrimonas</taxon>
    </lineage>
</organism>
<dbReference type="Gene3D" id="3.40.50.10540">
    <property type="entry name" value="Crotonobetainyl-coa:carnitine coa-transferase, domain 1"/>
    <property type="match status" value="1"/>
</dbReference>
<dbReference type="InterPro" id="IPR023606">
    <property type="entry name" value="CoA-Trfase_III_dom_1_sf"/>
</dbReference>
<dbReference type="RefSeq" id="WP_136854108.1">
    <property type="nucleotide sequence ID" value="NZ_SWCI01000012.1"/>
</dbReference>
<reference evidence="1 2" key="1">
    <citation type="submission" date="2019-04" db="EMBL/GenBank/DDBJ databases">
        <authorList>
            <person name="Hwang J.C."/>
        </authorList>
    </citation>
    <scope>NUCLEOTIDE SEQUENCE [LARGE SCALE GENOMIC DNA]</scope>
    <source>
        <strain evidence="1 2">IMCC35001</strain>
    </source>
</reference>
<evidence type="ECO:0000313" key="2">
    <source>
        <dbReference type="Proteomes" id="UP000305674"/>
    </source>
</evidence>
<dbReference type="AlphaFoldDB" id="A0A4U1BAC9"/>
<proteinExistence type="predicted"/>
<dbReference type="Pfam" id="PF02515">
    <property type="entry name" value="CoA_transf_3"/>
    <property type="match status" value="1"/>
</dbReference>
<dbReference type="PANTHER" id="PTHR48228:SF5">
    <property type="entry name" value="ALPHA-METHYLACYL-COA RACEMASE"/>
    <property type="match status" value="1"/>
</dbReference>
<dbReference type="InterPro" id="IPR044855">
    <property type="entry name" value="CoA-Trfase_III_dom3_sf"/>
</dbReference>
<dbReference type="Gene3D" id="3.30.1540.10">
    <property type="entry name" value="formyl-coa transferase, domain 3"/>
    <property type="match status" value="1"/>
</dbReference>
<dbReference type="Proteomes" id="UP000305674">
    <property type="component" value="Unassembled WGS sequence"/>
</dbReference>
<comment type="caution">
    <text evidence="1">The sequence shown here is derived from an EMBL/GenBank/DDBJ whole genome shotgun (WGS) entry which is preliminary data.</text>
</comment>
<dbReference type="GO" id="GO:0016740">
    <property type="term" value="F:transferase activity"/>
    <property type="evidence" value="ECO:0007669"/>
    <property type="project" value="UniProtKB-KW"/>
</dbReference>
<evidence type="ECO:0000313" key="1">
    <source>
        <dbReference type="EMBL" id="TKB47773.1"/>
    </source>
</evidence>
<keyword evidence="1" id="KW-0808">Transferase</keyword>
<sequence length="390" mass="41134">MSPEASGPLTGLKVLDFSTLLPGPFASQLLADMGAEVIRIESPSRPDLLRQLSPRVGGESAAHLSLNRNKRSLALDLKAPEARAVVRRLVAEHDILLEQFRPGVMARLGLDYPSLSECNPALIYCSLTGYGQSGPLASRAGHDINYLALSGLASYSGRREPVLGGTQLADLAGGSQQAVIAILAALFERQRSGRGQHLDVAMAEGALALNALAAAAVGAGAPVPGPGTEVLNGGGVYDYYATADDRYLAVGALEPQFALAFFRAIGRPKWASQASATAGQQARLKGEIAEVIAGQTLAYWQQVFAPLDCCVEPVLTLDEAMAHPQFVERGMVRQVDHQGQKLTQLACPLNREQQIRPGAALGEDSLAVLRELGFGEEEVADLARLGVIAG</sequence>
<dbReference type="InterPro" id="IPR050509">
    <property type="entry name" value="CoA-transferase_III"/>
</dbReference>